<dbReference type="SMART" id="SM00389">
    <property type="entry name" value="HOX"/>
    <property type="match status" value="1"/>
</dbReference>
<evidence type="ECO:0000256" key="3">
    <source>
        <dbReference type="ARBA" id="ARBA00023125"/>
    </source>
</evidence>
<dbReference type="GO" id="GO:0000978">
    <property type="term" value="F:RNA polymerase II cis-regulatory region sequence-specific DNA binding"/>
    <property type="evidence" value="ECO:0007669"/>
    <property type="project" value="TreeGrafter"/>
</dbReference>
<dbReference type="FunFam" id="1.10.10.60:FF:000003">
    <property type="entry name" value="Iroquois-class homeobox protein IRX"/>
    <property type="match status" value="1"/>
</dbReference>
<dbReference type="SUPFAM" id="SSF46689">
    <property type="entry name" value="Homeodomain-like"/>
    <property type="match status" value="1"/>
</dbReference>
<feature type="compositionally biased region" description="Polar residues" evidence="7">
    <location>
        <begin position="303"/>
        <end position="312"/>
    </location>
</feature>
<reference evidence="10" key="1">
    <citation type="submission" date="2025-08" db="UniProtKB">
        <authorList>
            <consortium name="RefSeq"/>
        </authorList>
    </citation>
    <scope>IDENTIFICATION</scope>
</reference>
<dbReference type="InterPro" id="IPR009057">
    <property type="entry name" value="Homeodomain-like_sf"/>
</dbReference>
<feature type="region of interest" description="Disordered" evidence="7">
    <location>
        <begin position="217"/>
        <end position="312"/>
    </location>
</feature>
<feature type="compositionally biased region" description="Low complexity" evidence="7">
    <location>
        <begin position="287"/>
        <end position="296"/>
    </location>
</feature>
<dbReference type="PANTHER" id="PTHR11211">
    <property type="entry name" value="IROQUOIS-CLASS HOMEODOMAIN PROTEIN IRX"/>
    <property type="match status" value="1"/>
</dbReference>
<dbReference type="CTD" id="79190"/>
<keyword evidence="3 6" id="KW-0238">DNA-binding</keyword>
<dbReference type="Gene3D" id="1.10.10.60">
    <property type="entry name" value="Homeodomain-like"/>
    <property type="match status" value="1"/>
</dbReference>
<gene>
    <name evidence="10" type="primary">IRX6</name>
</gene>
<dbReference type="CDD" id="cd00086">
    <property type="entry name" value="homeodomain"/>
    <property type="match status" value="1"/>
</dbReference>
<dbReference type="InterPro" id="IPR008422">
    <property type="entry name" value="KN_HD"/>
</dbReference>
<dbReference type="GO" id="GO:0048468">
    <property type="term" value="P:cell development"/>
    <property type="evidence" value="ECO:0007669"/>
    <property type="project" value="TreeGrafter"/>
</dbReference>
<comment type="similarity">
    <text evidence="2">Belongs to the TALE/IRO homeobox family.</text>
</comment>
<evidence type="ECO:0000256" key="7">
    <source>
        <dbReference type="SAM" id="MobiDB-lite"/>
    </source>
</evidence>
<dbReference type="InterPro" id="IPR017970">
    <property type="entry name" value="Homeobox_CS"/>
</dbReference>
<dbReference type="GO" id="GO:0005634">
    <property type="term" value="C:nucleus"/>
    <property type="evidence" value="ECO:0007669"/>
    <property type="project" value="UniProtKB-SubCell"/>
</dbReference>
<evidence type="ECO:0000256" key="6">
    <source>
        <dbReference type="PROSITE-ProRule" id="PRU00108"/>
    </source>
</evidence>
<dbReference type="PANTHER" id="PTHR11211:SF47">
    <property type="entry name" value="IROQUOIS HOMEOBOX PROTEIN 6A"/>
    <property type="match status" value="1"/>
</dbReference>
<feature type="compositionally biased region" description="Basic and acidic residues" evidence="7">
    <location>
        <begin position="246"/>
        <end position="265"/>
    </location>
</feature>
<sequence>MLSLLHARAASKVIGVNLLSPPQFFVSASPSTTCCESASRSVSDVTSGSAQAATLCCPSYENRLLASTRTELNAALGMYSSPYAAAAASQSYANYLPYSADPSTLYTTLNPQYEIKDGTSSLHSGIAQPAAYYPYDHSLGQYQYDSRYGTVDFSGSARRKNATRETTSTLKTWLYEHRKNPYPTKGEKIMLAIITKMTLTQVSTWFANARRRLKKENKMTWSPKNKAGEERKEENKREEEEYDLEPEGKADQKSCKEEKELRLSDLDDLDEEEAEKLDGDRKGTHQEASSLSTALAESEKSDCSLTPPSSFHTFPCSKTSSAAAGDFLETVGQKPGPLVGTMSQVQQYETTEKPRIWSLAHTAGANVIIGPSTPEPRTVSPDCLLLRGRHAVPGHCSEGRPLASLRTQPGTDSAFEELPQPTKIFRNSTFNLQSIQLNCASYPVLGETCQYSSGAEGFGRNVKPTQGAIDLSEACLVQHKDKLRTAFRPVLKSRLACLFENPEDGSQSASRLLA</sequence>
<dbReference type="Proteomes" id="UP000189705">
    <property type="component" value="Unplaced"/>
</dbReference>
<proteinExistence type="inferred from homology"/>
<feature type="domain" description="Homeobox" evidence="8">
    <location>
        <begin position="153"/>
        <end position="216"/>
    </location>
</feature>
<dbReference type="GO" id="GO:0000981">
    <property type="term" value="F:DNA-binding transcription factor activity, RNA polymerase II-specific"/>
    <property type="evidence" value="ECO:0007669"/>
    <property type="project" value="InterPro"/>
</dbReference>
<dbReference type="RefSeq" id="XP_025054183.1">
    <property type="nucleotide sequence ID" value="XM_025198398.1"/>
</dbReference>
<evidence type="ECO:0000313" key="9">
    <source>
        <dbReference type="Proteomes" id="UP000189705"/>
    </source>
</evidence>
<keyword evidence="9" id="KW-1185">Reference proteome</keyword>
<protein>
    <submittedName>
        <fullName evidence="10">Iroquois-class homeodomain protein IRX-6 isoform X1</fullName>
    </submittedName>
</protein>
<comment type="subcellular location">
    <subcellularLocation>
        <location evidence="1 6">Nucleus</location>
    </subcellularLocation>
</comment>
<dbReference type="STRING" id="38654.A0A3Q0G7T1"/>
<evidence type="ECO:0000313" key="10">
    <source>
        <dbReference type="RefSeq" id="XP_025054183.1"/>
    </source>
</evidence>
<dbReference type="AlphaFoldDB" id="A0A3Q0G7T1"/>
<dbReference type="KEGG" id="asn:102373050"/>
<evidence type="ECO:0000256" key="1">
    <source>
        <dbReference type="ARBA" id="ARBA00004123"/>
    </source>
</evidence>
<evidence type="ECO:0000256" key="2">
    <source>
        <dbReference type="ARBA" id="ARBA00008446"/>
    </source>
</evidence>
<evidence type="ECO:0000259" key="8">
    <source>
        <dbReference type="PROSITE" id="PS50071"/>
    </source>
</evidence>
<name>A0A3Q0G7T1_ALLSI</name>
<evidence type="ECO:0000256" key="5">
    <source>
        <dbReference type="ARBA" id="ARBA00023242"/>
    </source>
</evidence>
<feature type="compositionally biased region" description="Acidic residues" evidence="7">
    <location>
        <begin position="266"/>
        <end position="275"/>
    </location>
</feature>
<dbReference type="Pfam" id="PF05920">
    <property type="entry name" value="Homeobox_KN"/>
    <property type="match status" value="1"/>
</dbReference>
<dbReference type="GeneID" id="102373050"/>
<dbReference type="PROSITE" id="PS50071">
    <property type="entry name" value="HOMEOBOX_2"/>
    <property type="match status" value="1"/>
</dbReference>
<dbReference type="InterPro" id="IPR001356">
    <property type="entry name" value="HD"/>
</dbReference>
<accession>A0A3Q0G7T1</accession>
<feature type="compositionally biased region" description="Basic and acidic residues" evidence="7">
    <location>
        <begin position="276"/>
        <end position="285"/>
    </location>
</feature>
<feature type="DNA-binding region" description="Homeobox" evidence="6">
    <location>
        <begin position="155"/>
        <end position="217"/>
    </location>
</feature>
<keyword evidence="5 6" id="KW-0539">Nucleus</keyword>
<organism evidence="9 10">
    <name type="scientific">Alligator sinensis</name>
    <name type="common">Chinese alligator</name>
    <dbReference type="NCBI Taxonomy" id="38654"/>
    <lineage>
        <taxon>Eukaryota</taxon>
        <taxon>Metazoa</taxon>
        <taxon>Chordata</taxon>
        <taxon>Craniata</taxon>
        <taxon>Vertebrata</taxon>
        <taxon>Euteleostomi</taxon>
        <taxon>Archelosauria</taxon>
        <taxon>Archosauria</taxon>
        <taxon>Crocodylia</taxon>
        <taxon>Alligatoridae</taxon>
        <taxon>Alligatorinae</taxon>
        <taxon>Alligator</taxon>
    </lineage>
</organism>
<feature type="compositionally biased region" description="Basic and acidic residues" evidence="7">
    <location>
        <begin position="226"/>
        <end position="239"/>
    </location>
</feature>
<dbReference type="InParanoid" id="A0A3Q0G7T1"/>
<dbReference type="PROSITE" id="PS00027">
    <property type="entry name" value="HOMEOBOX_1"/>
    <property type="match status" value="1"/>
</dbReference>
<evidence type="ECO:0000256" key="4">
    <source>
        <dbReference type="ARBA" id="ARBA00023155"/>
    </source>
</evidence>
<dbReference type="GO" id="GO:0030182">
    <property type="term" value="P:neuron differentiation"/>
    <property type="evidence" value="ECO:0007669"/>
    <property type="project" value="TreeGrafter"/>
</dbReference>
<keyword evidence="4 6" id="KW-0371">Homeobox</keyword>